<feature type="transmembrane region" description="Helical" evidence="13">
    <location>
        <begin position="79"/>
        <end position="102"/>
    </location>
</feature>
<dbReference type="GO" id="GO:0032025">
    <property type="term" value="P:response to cobalt ion"/>
    <property type="evidence" value="ECO:0007669"/>
    <property type="project" value="TreeGrafter"/>
</dbReference>
<dbReference type="PANTHER" id="PTHR40659:SF1">
    <property type="entry name" value="NICKEL_COBALT EFFLUX SYSTEM RCNA"/>
    <property type="match status" value="1"/>
</dbReference>
<keyword evidence="12" id="KW-0170">Cobalt</keyword>
<keyword evidence="6" id="KW-0533">Nickel</keyword>
<proteinExistence type="inferred from homology"/>
<dbReference type="AlphaFoldDB" id="T0L168"/>
<name>T0L168_9BACT</name>
<dbReference type="Pfam" id="PF03824">
    <property type="entry name" value="NicO"/>
    <property type="match status" value="1"/>
</dbReference>
<feature type="transmembrane region" description="Helical" evidence="13">
    <location>
        <begin position="34"/>
        <end position="67"/>
    </location>
</feature>
<dbReference type="GO" id="GO:0006824">
    <property type="term" value="P:cobalt ion transport"/>
    <property type="evidence" value="ECO:0007669"/>
    <property type="project" value="UniProtKB-KW"/>
</dbReference>
<keyword evidence="7 13" id="KW-0812">Transmembrane</keyword>
<evidence type="ECO:0000256" key="13">
    <source>
        <dbReference type="RuleBase" id="RU362101"/>
    </source>
</evidence>
<evidence type="ECO:0000256" key="8">
    <source>
        <dbReference type="ARBA" id="ARBA00022989"/>
    </source>
</evidence>
<comment type="caution">
    <text evidence="14">The sequence shown here is derived from an EMBL/GenBank/DDBJ whole genome shotgun (WGS) entry which is preliminary data.</text>
</comment>
<dbReference type="EMBL" id="AUPZ01000007">
    <property type="protein sequence ID" value="EQB39513.1"/>
    <property type="molecule type" value="Genomic_DNA"/>
</dbReference>
<keyword evidence="5" id="KW-1003">Cell membrane</keyword>
<sequence>MNFYNEFLHQIINWQYNLNDSVASYINSVNENGLSAVMVVLAISFIYGLVHAAGPGHGKALVSFYFLSRGGSYKKAIKLGYLISIVHAFSALSITFVIYFILKGLFSKTFQELSNISMIISAVMIVAVGIYLLVKAIKAKKEKEQTDFSNEKSEYAVAFSVGVVPCPGVMSIVLFCISTGNLYLGVLSAIVMSLGMGLTISLAGILTSYASSKSGSFLKTKGYLLEMFGAIFIILLGVFLFTINTQSLFTPQDAAPIF</sequence>
<dbReference type="STRING" id="1172190.M947_05845"/>
<feature type="transmembrane region" description="Helical" evidence="13">
    <location>
        <begin position="223"/>
        <end position="243"/>
    </location>
</feature>
<evidence type="ECO:0000256" key="1">
    <source>
        <dbReference type="ARBA" id="ARBA00002510"/>
    </source>
</evidence>
<dbReference type="PATRIC" id="fig|1172190.3.peg.1137"/>
<dbReference type="RefSeq" id="WP_021287433.1">
    <property type="nucleotide sequence ID" value="NZ_AUPZ01000007.1"/>
</dbReference>
<evidence type="ECO:0000313" key="15">
    <source>
        <dbReference type="Proteomes" id="UP000015520"/>
    </source>
</evidence>
<dbReference type="GO" id="GO:0010045">
    <property type="term" value="P:response to nickel cation"/>
    <property type="evidence" value="ECO:0007669"/>
    <property type="project" value="TreeGrafter"/>
</dbReference>
<evidence type="ECO:0000256" key="4">
    <source>
        <dbReference type="ARBA" id="ARBA00022448"/>
    </source>
</evidence>
<evidence type="ECO:0000256" key="5">
    <source>
        <dbReference type="ARBA" id="ARBA00022475"/>
    </source>
</evidence>
<dbReference type="GO" id="GO:0046583">
    <property type="term" value="F:monoatomic cation efflux transmembrane transporter activity"/>
    <property type="evidence" value="ECO:0007669"/>
    <property type="project" value="TreeGrafter"/>
</dbReference>
<organism evidence="14 15">
    <name type="scientific">Sulfurimonas hongkongensis</name>
    <dbReference type="NCBI Taxonomy" id="1172190"/>
    <lineage>
        <taxon>Bacteria</taxon>
        <taxon>Pseudomonadati</taxon>
        <taxon>Campylobacterota</taxon>
        <taxon>Epsilonproteobacteria</taxon>
        <taxon>Campylobacterales</taxon>
        <taxon>Sulfurimonadaceae</taxon>
        <taxon>Sulfurimonas</taxon>
    </lineage>
</organism>
<accession>T0L168</accession>
<feature type="transmembrane region" description="Helical" evidence="13">
    <location>
        <begin position="114"/>
        <end position="134"/>
    </location>
</feature>
<feature type="transmembrane region" description="Helical" evidence="13">
    <location>
        <begin position="186"/>
        <end position="211"/>
    </location>
</feature>
<evidence type="ECO:0000256" key="12">
    <source>
        <dbReference type="ARBA" id="ARBA00023285"/>
    </source>
</evidence>
<dbReference type="PANTHER" id="PTHR40659">
    <property type="entry name" value="NICKEL/COBALT EFFLUX SYSTEM RCNA"/>
    <property type="match status" value="1"/>
</dbReference>
<keyword evidence="10" id="KW-0921">Nickel transport</keyword>
<dbReference type="InterPro" id="IPR011541">
    <property type="entry name" value="Ni/Co_transpt_high_affinity"/>
</dbReference>
<evidence type="ECO:0000313" key="14">
    <source>
        <dbReference type="EMBL" id="EQB39513.1"/>
    </source>
</evidence>
<keyword evidence="9" id="KW-0406">Ion transport</keyword>
<dbReference type="OrthoDB" id="9812956at2"/>
<keyword evidence="3" id="KW-0171">Cobalt transport</keyword>
<feature type="transmembrane region" description="Helical" evidence="13">
    <location>
        <begin position="155"/>
        <end position="180"/>
    </location>
</feature>
<keyword evidence="4 13" id="KW-0813">Transport</keyword>
<gene>
    <name evidence="14" type="ORF">M947_05845</name>
</gene>
<comment type="similarity">
    <text evidence="13">Belongs to the NiCoT transporter (TC 2.A.52) family.</text>
</comment>
<evidence type="ECO:0000256" key="7">
    <source>
        <dbReference type="ARBA" id="ARBA00022692"/>
    </source>
</evidence>
<dbReference type="GO" id="GO:0005886">
    <property type="term" value="C:plasma membrane"/>
    <property type="evidence" value="ECO:0007669"/>
    <property type="project" value="UniProtKB-SubCell"/>
</dbReference>
<comment type="function">
    <text evidence="1">Efflux system for nickel and cobalt.</text>
</comment>
<dbReference type="GO" id="GO:0015099">
    <property type="term" value="F:nickel cation transmembrane transporter activity"/>
    <property type="evidence" value="ECO:0007669"/>
    <property type="project" value="UniProtKB-UniRule"/>
</dbReference>
<evidence type="ECO:0000256" key="3">
    <source>
        <dbReference type="ARBA" id="ARBA00022426"/>
    </source>
</evidence>
<dbReference type="InterPro" id="IPR051224">
    <property type="entry name" value="NiCoT_RcnA"/>
</dbReference>
<keyword evidence="11 13" id="KW-0472">Membrane</keyword>
<reference evidence="14 15" key="1">
    <citation type="submission" date="2013-07" db="EMBL/GenBank/DDBJ databases">
        <title>Sulfurimonas hongkongensis AST-10 Genome Sequencing.</title>
        <authorList>
            <person name="Cai L."/>
            <person name="Zhang T."/>
        </authorList>
    </citation>
    <scope>NUCLEOTIDE SEQUENCE [LARGE SCALE GENOMIC DNA]</scope>
    <source>
        <strain evidence="14 15">AST-10</strain>
    </source>
</reference>
<evidence type="ECO:0000256" key="9">
    <source>
        <dbReference type="ARBA" id="ARBA00023065"/>
    </source>
</evidence>
<keyword evidence="15" id="KW-1185">Reference proteome</keyword>
<comment type="subcellular location">
    <subcellularLocation>
        <location evidence="2 13">Cell membrane</location>
        <topology evidence="2 13">Multi-pass membrane protein</topology>
    </subcellularLocation>
</comment>
<keyword evidence="8 13" id="KW-1133">Transmembrane helix</keyword>
<evidence type="ECO:0000256" key="11">
    <source>
        <dbReference type="ARBA" id="ARBA00023136"/>
    </source>
</evidence>
<dbReference type="Proteomes" id="UP000015520">
    <property type="component" value="Unassembled WGS sequence"/>
</dbReference>
<dbReference type="eggNOG" id="COG2215">
    <property type="taxonomic scope" value="Bacteria"/>
</dbReference>
<evidence type="ECO:0000256" key="6">
    <source>
        <dbReference type="ARBA" id="ARBA00022596"/>
    </source>
</evidence>
<evidence type="ECO:0000256" key="10">
    <source>
        <dbReference type="ARBA" id="ARBA00023112"/>
    </source>
</evidence>
<evidence type="ECO:0000256" key="2">
    <source>
        <dbReference type="ARBA" id="ARBA00004651"/>
    </source>
</evidence>
<protein>
    <recommendedName>
        <fullName evidence="13">Nickel/cobalt efflux system</fullName>
    </recommendedName>
</protein>